<evidence type="ECO:0000256" key="2">
    <source>
        <dbReference type="ARBA" id="ARBA00022771"/>
    </source>
</evidence>
<name>W8C7K8_CERCA</name>
<gene>
    <name evidence="7" type="primary">MSTAA</name>
</gene>
<keyword evidence="3" id="KW-0862">Zinc</keyword>
<organism evidence="7">
    <name type="scientific">Ceratitis capitata</name>
    <name type="common">Mediterranean fruit fly</name>
    <name type="synonym">Tephritis capitata</name>
    <dbReference type="NCBI Taxonomy" id="7213"/>
    <lineage>
        <taxon>Eukaryota</taxon>
        <taxon>Metazoa</taxon>
        <taxon>Ecdysozoa</taxon>
        <taxon>Arthropoda</taxon>
        <taxon>Hexapoda</taxon>
        <taxon>Insecta</taxon>
        <taxon>Pterygota</taxon>
        <taxon>Neoptera</taxon>
        <taxon>Endopterygota</taxon>
        <taxon>Diptera</taxon>
        <taxon>Brachycera</taxon>
        <taxon>Muscomorpha</taxon>
        <taxon>Tephritoidea</taxon>
        <taxon>Tephritidae</taxon>
        <taxon>Ceratitis</taxon>
        <taxon>Ceratitis</taxon>
    </lineage>
</organism>
<feature type="domain" description="MYND-type" evidence="6">
    <location>
        <begin position="4"/>
        <end position="40"/>
    </location>
</feature>
<dbReference type="SMART" id="SM00317">
    <property type="entry name" value="SET"/>
    <property type="match status" value="1"/>
</dbReference>
<sequence>MPTCAICGIPTEHKCTNCNQTFYCGKVHQKQHWLTHKVDCRPFKVEHSDQLGRYLVATRSIKPFEIILKEAPLLCTPSQVTSPVCLGCLNGIEPSDYIDCENCGWPLCGIECKGKPEHEAECEFTVKRGSKVSVKEFTNPHPLYQCMGTVRCLLLAKKDPEKWKVFSELESLEKLRRGSMQWKADLESIGKFIPRFFKTTDFSEDLIMKTVGILQINGHEVPVTDPPHVAIFKNASFLEHSCHPNLAKSFTKDGHLILWAPKAIKRNTHLSICYSDAVWGTQERQQHLMHTKIFKCECERCLDVTEFGTNYDGFKCTTPDCIGVILPSSLKEWNSKWRCSTCGNHVDISFIKDILEKAGKDLNPMTRTADNCIKYIQNYQKWLTNRHFYICQAKIQLVQLIGTDPKELMTVPEDKLNLKLEYCKELLDLYEKLAPCEIRMLGTFCFELHSAIAEHTRRVALKTSLSPKNMLEESLLYVDKCINYLQHECDIFVEGHILKQAKINRDALRMVLVM</sequence>
<dbReference type="GO" id="GO:0008276">
    <property type="term" value="F:protein methyltransferase activity"/>
    <property type="evidence" value="ECO:0007669"/>
    <property type="project" value="UniProtKB-ARBA"/>
</dbReference>
<dbReference type="GO" id="GO:0008270">
    <property type="term" value="F:zinc ion binding"/>
    <property type="evidence" value="ECO:0007669"/>
    <property type="project" value="UniProtKB-KW"/>
</dbReference>
<dbReference type="SUPFAM" id="SSF82199">
    <property type="entry name" value="SET domain"/>
    <property type="match status" value="1"/>
</dbReference>
<dbReference type="Gene3D" id="6.10.140.2220">
    <property type="match status" value="2"/>
</dbReference>
<dbReference type="EMBL" id="GAMC01007951">
    <property type="protein sequence ID" value="JAB98604.1"/>
    <property type="molecule type" value="mRNA"/>
</dbReference>
<dbReference type="InterPro" id="IPR053010">
    <property type="entry name" value="SET_SmydA-8"/>
</dbReference>
<dbReference type="PROSITE" id="PS50280">
    <property type="entry name" value="SET"/>
    <property type="match status" value="1"/>
</dbReference>
<dbReference type="CDD" id="cd20071">
    <property type="entry name" value="SET_SMYD"/>
    <property type="match status" value="1"/>
</dbReference>
<feature type="domain" description="SET" evidence="5">
    <location>
        <begin position="36"/>
        <end position="275"/>
    </location>
</feature>
<dbReference type="PANTHER" id="PTHR46455:SF4">
    <property type="entry name" value="GH11294P"/>
    <property type="match status" value="1"/>
</dbReference>
<evidence type="ECO:0000313" key="7">
    <source>
        <dbReference type="EMBL" id="JAB98604.1"/>
    </source>
</evidence>
<dbReference type="Gene3D" id="2.170.270.10">
    <property type="entry name" value="SET domain"/>
    <property type="match status" value="1"/>
</dbReference>
<keyword evidence="1" id="KW-0479">Metal-binding</keyword>
<dbReference type="InterPro" id="IPR002893">
    <property type="entry name" value="Znf_MYND"/>
</dbReference>
<dbReference type="InterPro" id="IPR046341">
    <property type="entry name" value="SET_dom_sf"/>
</dbReference>
<evidence type="ECO:0000256" key="1">
    <source>
        <dbReference type="ARBA" id="ARBA00022723"/>
    </source>
</evidence>
<evidence type="ECO:0000256" key="3">
    <source>
        <dbReference type="ARBA" id="ARBA00022833"/>
    </source>
</evidence>
<dbReference type="InterPro" id="IPR001214">
    <property type="entry name" value="SET_dom"/>
</dbReference>
<dbReference type="AlphaFoldDB" id="W8C7K8"/>
<evidence type="ECO:0000259" key="5">
    <source>
        <dbReference type="PROSITE" id="PS50280"/>
    </source>
</evidence>
<keyword evidence="2 4" id="KW-0863">Zinc-finger</keyword>
<dbReference type="Pfam" id="PF01753">
    <property type="entry name" value="zf-MYND"/>
    <property type="match status" value="1"/>
</dbReference>
<reference evidence="7" key="2">
    <citation type="journal article" date="2014" name="BMC Genomics">
        <title>A genomic perspective to assessing quality of mass-reared SIT flies used in Mediterranean fruit fly (Ceratitis capitata) eradication in California.</title>
        <authorList>
            <person name="Calla B."/>
            <person name="Hall B."/>
            <person name="Hou S."/>
            <person name="Geib S.M."/>
        </authorList>
    </citation>
    <scope>NUCLEOTIDE SEQUENCE</scope>
</reference>
<dbReference type="PROSITE" id="PS50865">
    <property type="entry name" value="ZF_MYND_2"/>
    <property type="match status" value="1"/>
</dbReference>
<dbReference type="PROSITE" id="PS01360">
    <property type="entry name" value="ZF_MYND_1"/>
    <property type="match status" value="1"/>
</dbReference>
<evidence type="ECO:0000256" key="4">
    <source>
        <dbReference type="PROSITE-ProRule" id="PRU00134"/>
    </source>
</evidence>
<dbReference type="Gene3D" id="1.10.220.160">
    <property type="match status" value="1"/>
</dbReference>
<dbReference type="GO" id="GO:0008170">
    <property type="term" value="F:N-methyltransferase activity"/>
    <property type="evidence" value="ECO:0007669"/>
    <property type="project" value="UniProtKB-ARBA"/>
</dbReference>
<evidence type="ECO:0000259" key="6">
    <source>
        <dbReference type="PROSITE" id="PS50865"/>
    </source>
</evidence>
<dbReference type="Pfam" id="PF00856">
    <property type="entry name" value="SET"/>
    <property type="match status" value="1"/>
</dbReference>
<accession>W8C7K8</accession>
<dbReference type="GO" id="GO:0008757">
    <property type="term" value="F:S-adenosylmethionine-dependent methyltransferase activity"/>
    <property type="evidence" value="ECO:0007669"/>
    <property type="project" value="UniProtKB-ARBA"/>
</dbReference>
<proteinExistence type="evidence at transcript level"/>
<dbReference type="OrthoDB" id="5952526at2759"/>
<protein>
    <submittedName>
        <fullName evidence="7">Protein msta, isoform A</fullName>
    </submittedName>
</protein>
<reference evidence="7" key="1">
    <citation type="submission" date="2013-07" db="EMBL/GenBank/DDBJ databases">
        <authorList>
            <person name="Geib S."/>
        </authorList>
    </citation>
    <scope>NUCLEOTIDE SEQUENCE</scope>
</reference>
<dbReference type="PANTHER" id="PTHR46455">
    <property type="entry name" value="SET AND MYND DOMAIN CONTAINING, ARTHROPOD-SPECIFIC, MEMBER 4, ISOFORM A"/>
    <property type="match status" value="1"/>
</dbReference>